<sequence>MKKLFLITGLEGTGRTKNARYLCDRHSECLTYYSTEGKSIDTIFKEVEGFNTKGVLLDGYPRTTEEMYALDGKLKEEEDIELTLVLNLEAKDEIREERMEHTLVKAEDELDKKNLKEIQSFYKEKGLLKVQSSEEYLSNICSVTELIVLPRLGNI</sequence>
<proteinExistence type="predicted"/>
<dbReference type="InterPro" id="IPR027417">
    <property type="entry name" value="P-loop_NTPase"/>
</dbReference>
<protein>
    <recommendedName>
        <fullName evidence="2">Adenylate kinase</fullName>
    </recommendedName>
</protein>
<dbReference type="EMBL" id="CACVAP010000053">
    <property type="protein sequence ID" value="CAA6807951.1"/>
    <property type="molecule type" value="Genomic_DNA"/>
</dbReference>
<dbReference type="SUPFAM" id="SSF52540">
    <property type="entry name" value="P-loop containing nucleoside triphosphate hydrolases"/>
    <property type="match status" value="1"/>
</dbReference>
<dbReference type="Gene3D" id="3.40.50.300">
    <property type="entry name" value="P-loop containing nucleotide triphosphate hydrolases"/>
    <property type="match status" value="1"/>
</dbReference>
<reference evidence="1" key="1">
    <citation type="submission" date="2020-01" db="EMBL/GenBank/DDBJ databases">
        <authorList>
            <person name="Meier V. D."/>
            <person name="Meier V D."/>
        </authorList>
    </citation>
    <scope>NUCLEOTIDE SEQUENCE</scope>
    <source>
        <strain evidence="1">HLG_WM_MAG_06</strain>
    </source>
</reference>
<evidence type="ECO:0008006" key="2">
    <source>
        <dbReference type="Google" id="ProtNLM"/>
    </source>
</evidence>
<organism evidence="1">
    <name type="scientific">uncultured Sulfurovum sp</name>
    <dbReference type="NCBI Taxonomy" id="269237"/>
    <lineage>
        <taxon>Bacteria</taxon>
        <taxon>Pseudomonadati</taxon>
        <taxon>Campylobacterota</taxon>
        <taxon>Epsilonproteobacteria</taxon>
        <taxon>Campylobacterales</taxon>
        <taxon>Sulfurovaceae</taxon>
        <taxon>Sulfurovum</taxon>
        <taxon>environmental samples</taxon>
    </lineage>
</organism>
<gene>
    <name evidence="1" type="ORF">HELGO_WM4492</name>
</gene>
<dbReference type="Pfam" id="PF00406">
    <property type="entry name" value="ADK"/>
    <property type="match status" value="1"/>
</dbReference>
<evidence type="ECO:0000313" key="1">
    <source>
        <dbReference type="EMBL" id="CAA6807951.1"/>
    </source>
</evidence>
<accession>A0A6S6SY57</accession>
<dbReference type="AlphaFoldDB" id="A0A6S6SY57"/>
<name>A0A6S6SY57_9BACT</name>